<reference evidence="3" key="1">
    <citation type="submission" date="2014-11" db="EMBL/GenBank/DDBJ databases">
        <title>Genome sequencing of Roseivirga sp. D-25.</title>
        <authorList>
            <person name="Selvaratnam C."/>
            <person name="Thevarajoo S."/>
            <person name="Goh K.M."/>
            <person name="Eee R."/>
            <person name="Chan K.-G."/>
            <person name="Chong C.S."/>
        </authorList>
    </citation>
    <scope>NUCLEOTIDE SEQUENCE [LARGE SCALE GENOMIC DNA]</scope>
    <source>
        <strain evidence="3">D-25</strain>
    </source>
</reference>
<evidence type="ECO:0000256" key="1">
    <source>
        <dbReference type="SAM" id="SignalP"/>
    </source>
</evidence>
<evidence type="ECO:0000313" key="2">
    <source>
        <dbReference type="EMBL" id="KOF04262.1"/>
    </source>
</evidence>
<keyword evidence="1" id="KW-0732">Signal</keyword>
<comment type="caution">
    <text evidence="2">The sequence shown here is derived from an EMBL/GenBank/DDBJ whole genome shotgun (WGS) entry which is preliminary data.</text>
</comment>
<keyword evidence="3" id="KW-1185">Reference proteome</keyword>
<organism evidence="2 3">
    <name type="scientific">Roseivirga seohaensis subsp. aquiponti</name>
    <dbReference type="NCBI Taxonomy" id="1566026"/>
    <lineage>
        <taxon>Bacteria</taxon>
        <taxon>Pseudomonadati</taxon>
        <taxon>Bacteroidota</taxon>
        <taxon>Cytophagia</taxon>
        <taxon>Cytophagales</taxon>
        <taxon>Roseivirgaceae</taxon>
        <taxon>Roseivirga</taxon>
    </lineage>
</organism>
<protein>
    <submittedName>
        <fullName evidence="2">Uncharacterized protein</fullName>
    </submittedName>
</protein>
<dbReference type="RefSeq" id="WP_053221962.1">
    <property type="nucleotide sequence ID" value="NZ_JSVA01000003.1"/>
</dbReference>
<dbReference type="OrthoDB" id="1185411at2"/>
<dbReference type="EMBL" id="JSVA01000003">
    <property type="protein sequence ID" value="KOF04262.1"/>
    <property type="molecule type" value="Genomic_DNA"/>
</dbReference>
<evidence type="ECO:0000313" key="3">
    <source>
        <dbReference type="Proteomes" id="UP000036908"/>
    </source>
</evidence>
<feature type="chain" id="PRO_5005580317" evidence="1">
    <location>
        <begin position="24"/>
        <end position="296"/>
    </location>
</feature>
<gene>
    <name evidence="2" type="ORF">OB69_01680</name>
</gene>
<dbReference type="Proteomes" id="UP000036908">
    <property type="component" value="Unassembled WGS sequence"/>
</dbReference>
<sequence length="296" mass="33335">MKPCLKFLALSIPFFFAYSITKAQNTELEKTTGYVNFSLGETTLPHEKTQSLSLFGCNTNITIDSKLWNGPKGFSWNKANQVLSGIPVGHQIDPKTNKPYYVAKYYIASPPVFKAGSQNDPNTLYDIGIVTPDNFVFDGKKPVQMVYLDYNVLKPMFIKYIEVTFDSSFDGLGVDFVPFMVECDDFPWREANGIIGAQGASGIGSLTKDSTNVARLFLPYYYPYDTEGSAPTNSMEKYLDCEVTLLNDILFHYEVFFIVNGEKRTSINLKTLQNEKISFHAEYREELSAGCVESKQ</sequence>
<dbReference type="PATRIC" id="fig|1566026.4.peg.2034"/>
<proteinExistence type="predicted"/>
<name>A0A0L8AQ03_9BACT</name>
<feature type="signal peptide" evidence="1">
    <location>
        <begin position="1"/>
        <end position="23"/>
    </location>
</feature>
<accession>A0A0L8AQ03</accession>
<dbReference type="AlphaFoldDB" id="A0A0L8AQ03"/>